<keyword evidence="1" id="KW-1185">Reference proteome</keyword>
<protein>
    <submittedName>
        <fullName evidence="2">Uncharacterized protein</fullName>
    </submittedName>
</protein>
<name>A0A915EGF4_9BILA</name>
<reference evidence="2" key="1">
    <citation type="submission" date="2022-11" db="UniProtKB">
        <authorList>
            <consortium name="WormBaseParasite"/>
        </authorList>
    </citation>
    <scope>IDENTIFICATION</scope>
</reference>
<sequence length="67" mass="7856">MGPEDELDQQQIISAVEEFLQSCLSYLPTHENLSTRVFRPRIFHWIELSGKLAMLSKAYELSSRCRR</sequence>
<accession>A0A915EGF4</accession>
<dbReference type="Proteomes" id="UP000887574">
    <property type="component" value="Unplaced"/>
</dbReference>
<evidence type="ECO:0000313" key="1">
    <source>
        <dbReference type="Proteomes" id="UP000887574"/>
    </source>
</evidence>
<dbReference type="AlphaFoldDB" id="A0A915EGF4"/>
<organism evidence="1 2">
    <name type="scientific">Ditylenchus dipsaci</name>
    <dbReference type="NCBI Taxonomy" id="166011"/>
    <lineage>
        <taxon>Eukaryota</taxon>
        <taxon>Metazoa</taxon>
        <taxon>Ecdysozoa</taxon>
        <taxon>Nematoda</taxon>
        <taxon>Chromadorea</taxon>
        <taxon>Rhabditida</taxon>
        <taxon>Tylenchina</taxon>
        <taxon>Tylenchomorpha</taxon>
        <taxon>Sphaerularioidea</taxon>
        <taxon>Anguinidae</taxon>
        <taxon>Anguininae</taxon>
        <taxon>Ditylenchus</taxon>
    </lineage>
</organism>
<evidence type="ECO:0000313" key="2">
    <source>
        <dbReference type="WBParaSite" id="jg5070"/>
    </source>
</evidence>
<proteinExistence type="predicted"/>
<dbReference type="WBParaSite" id="jg5070">
    <property type="protein sequence ID" value="jg5070"/>
    <property type="gene ID" value="jg5070"/>
</dbReference>